<dbReference type="InterPro" id="IPR008153">
    <property type="entry name" value="GAE_dom"/>
</dbReference>
<evidence type="ECO:0000256" key="5">
    <source>
        <dbReference type="ARBA" id="ARBA00053552"/>
    </source>
</evidence>
<dbReference type="InterPro" id="IPR002014">
    <property type="entry name" value="VHS_dom"/>
</dbReference>
<comment type="function">
    <text evidence="5">May play a role in the regulation of membrane traffic through the trans-Golgi network.</text>
</comment>
<proteinExistence type="predicted"/>
<dbReference type="SMART" id="SM00288">
    <property type="entry name" value="VHS"/>
    <property type="match status" value="1"/>
</dbReference>
<dbReference type="GO" id="GO:0005802">
    <property type="term" value="C:trans-Golgi network"/>
    <property type="evidence" value="ECO:0007669"/>
    <property type="project" value="UniProtKB-ARBA"/>
</dbReference>
<dbReference type="Pfam" id="PF03127">
    <property type="entry name" value="GAT"/>
    <property type="match status" value="1"/>
</dbReference>
<dbReference type="GO" id="GO:0035091">
    <property type="term" value="F:phosphatidylinositol binding"/>
    <property type="evidence" value="ECO:0007669"/>
    <property type="project" value="InterPro"/>
</dbReference>
<gene>
    <name evidence="10" type="ORF">LAME_0D02564G</name>
</gene>
<reference evidence="11" key="1">
    <citation type="submission" date="2016-03" db="EMBL/GenBank/DDBJ databases">
        <authorList>
            <person name="Devillers Hugo."/>
        </authorList>
    </citation>
    <scope>NUCLEOTIDE SEQUENCE [LARGE SCALE GENOMIC DNA]</scope>
</reference>
<feature type="domain" description="GAE" evidence="8">
    <location>
        <begin position="457"/>
        <end position="573"/>
    </location>
</feature>
<keyword evidence="4" id="KW-0333">Golgi apparatus</keyword>
<dbReference type="CDD" id="cd14235">
    <property type="entry name" value="GAT_GGA_fungi"/>
    <property type="match status" value="1"/>
</dbReference>
<name>A0A1G4J7G7_9SACH</name>
<sequence>MSQGIYLTDQPVRRPQPAGNSLVRKIQRACRLTLAEPDLGLNLDVADFVNAKQGAAPREAAISIVKLINSRDTHTAVFALALLDVLVKNCGYPFHLQISRKEFLNELVKRFPERPPLRFTKVQRLVLTAIEEWYQTICKHAAYKEDLAYIRDMHRLLKYKGYIFPKIKEEDLSVLRPGDHLKTPSEIQKEQEIAQAAKLEELIRRGRPEDLKEANKLMKVMAGFKEDNAIKSKQLINDELFKLKRKADLFKDMLSTSESPNMENETLVELYSALKVSQPKFQKIIEEEHDDDNLVQDILQFNDTVNQLVQKYNLLKTGNAGEAANIQVQNLSAAAPAGQSGGALANELNLIDFGDDDEPASSPVPAGTSGNSVDDLLGDLNNLSFSQPAQNFGLGGSIALGSAQPTTQTTTPSIGLDLLSGFSDTASSTPPPPPPRQEPFGTSPSAFGDFSDALSAPKISRVKVFDSEHLKIEFEITRQTESSIKMSSFFSNAGTAPISDLTFMVAVPKSMTLRLDPQSGNFIPAGMNDGVTQFGSIENAYQNAGKPLKVKWKATYTVNATPVEETSVFTFPQI</sequence>
<evidence type="ECO:0000259" key="7">
    <source>
        <dbReference type="PROSITE" id="PS50179"/>
    </source>
</evidence>
<dbReference type="Proteomes" id="UP000191144">
    <property type="component" value="Chromosome D"/>
</dbReference>
<dbReference type="InterPro" id="IPR013041">
    <property type="entry name" value="Clathrin_app_Ig-like_sf"/>
</dbReference>
<keyword evidence="2" id="KW-0813">Transport</keyword>
<dbReference type="PANTHER" id="PTHR47180">
    <property type="entry name" value="ADP-RIBOSYLATION FACTOR-BINDING PROTEIN GGA1-RELATED"/>
    <property type="match status" value="1"/>
</dbReference>
<dbReference type="InterPro" id="IPR008942">
    <property type="entry name" value="ENTH_VHS"/>
</dbReference>
<feature type="domain" description="VHS" evidence="7">
    <location>
        <begin position="29"/>
        <end position="165"/>
    </location>
</feature>
<dbReference type="SUPFAM" id="SSF48464">
    <property type="entry name" value="ENTH/VHS domain"/>
    <property type="match status" value="1"/>
</dbReference>
<dbReference type="GO" id="GO:0005829">
    <property type="term" value="C:cytosol"/>
    <property type="evidence" value="ECO:0007669"/>
    <property type="project" value="GOC"/>
</dbReference>
<dbReference type="FunFam" id="1.25.40.90:FF:000008">
    <property type="entry name" value="VHS domain protein"/>
    <property type="match status" value="1"/>
</dbReference>
<evidence type="ECO:0000313" key="11">
    <source>
        <dbReference type="Proteomes" id="UP000191144"/>
    </source>
</evidence>
<dbReference type="PROSITE" id="PS50180">
    <property type="entry name" value="GAE"/>
    <property type="match status" value="1"/>
</dbReference>
<dbReference type="PANTHER" id="PTHR47180:SF1">
    <property type="entry name" value="ADP-RIBOSYLATION FACTOR-BINDING PROTEIN GGA1-RELATED"/>
    <property type="match status" value="1"/>
</dbReference>
<dbReference type="SMART" id="SM00809">
    <property type="entry name" value="Alpha_adaptinC2"/>
    <property type="match status" value="1"/>
</dbReference>
<dbReference type="Gene3D" id="2.60.40.1230">
    <property type="match status" value="1"/>
</dbReference>
<dbReference type="Gene3D" id="1.20.5.170">
    <property type="match status" value="1"/>
</dbReference>
<dbReference type="Pfam" id="PF00790">
    <property type="entry name" value="VHS"/>
    <property type="match status" value="1"/>
</dbReference>
<dbReference type="InterPro" id="IPR004152">
    <property type="entry name" value="GAT_dom"/>
</dbReference>
<dbReference type="InterPro" id="IPR008152">
    <property type="entry name" value="Clathrin_a/b/g-adaptin_app_Ig"/>
</dbReference>
<accession>A0A1G4J7G7</accession>
<dbReference type="AlphaFoldDB" id="A0A1G4J7G7"/>
<dbReference type="SUPFAM" id="SSF49348">
    <property type="entry name" value="Clathrin adaptor appendage domain"/>
    <property type="match status" value="1"/>
</dbReference>
<evidence type="ECO:0000256" key="4">
    <source>
        <dbReference type="ARBA" id="ARBA00023034"/>
    </source>
</evidence>
<dbReference type="EMBL" id="LT598482">
    <property type="protein sequence ID" value="SCU85739.1"/>
    <property type="molecule type" value="Genomic_DNA"/>
</dbReference>
<organism evidence="10 11">
    <name type="scientific">Lachancea meyersii CBS 8951</name>
    <dbReference type="NCBI Taxonomy" id="1266667"/>
    <lineage>
        <taxon>Eukaryota</taxon>
        <taxon>Fungi</taxon>
        <taxon>Dikarya</taxon>
        <taxon>Ascomycota</taxon>
        <taxon>Saccharomycotina</taxon>
        <taxon>Saccharomycetes</taxon>
        <taxon>Saccharomycetales</taxon>
        <taxon>Saccharomycetaceae</taxon>
        <taxon>Lachancea</taxon>
    </lineage>
</organism>
<dbReference type="GO" id="GO:0006895">
    <property type="term" value="P:Golgi to endosome transport"/>
    <property type="evidence" value="ECO:0007669"/>
    <property type="project" value="TreeGrafter"/>
</dbReference>
<dbReference type="SUPFAM" id="SSF89009">
    <property type="entry name" value="GAT-like domain"/>
    <property type="match status" value="1"/>
</dbReference>
<evidence type="ECO:0000313" key="10">
    <source>
        <dbReference type="EMBL" id="SCU85739.1"/>
    </source>
</evidence>
<dbReference type="Pfam" id="PF02883">
    <property type="entry name" value="Alpha_adaptinC2"/>
    <property type="match status" value="1"/>
</dbReference>
<evidence type="ECO:0000256" key="6">
    <source>
        <dbReference type="SAM" id="MobiDB-lite"/>
    </source>
</evidence>
<dbReference type="OrthoDB" id="2018246at2759"/>
<dbReference type="GO" id="GO:0043130">
    <property type="term" value="F:ubiquitin binding"/>
    <property type="evidence" value="ECO:0007669"/>
    <property type="project" value="InterPro"/>
</dbReference>
<dbReference type="InterPro" id="IPR052653">
    <property type="entry name" value="ARF-binding"/>
</dbReference>
<feature type="region of interest" description="Disordered" evidence="6">
    <location>
        <begin position="403"/>
        <end position="447"/>
    </location>
</feature>
<comment type="subcellular location">
    <subcellularLocation>
        <location evidence="1">Golgi apparatus</location>
        <location evidence="1">trans-Golgi network</location>
    </subcellularLocation>
</comment>
<dbReference type="CDD" id="cd16998">
    <property type="entry name" value="VHS_GGA_fungi"/>
    <property type="match status" value="1"/>
</dbReference>
<evidence type="ECO:0000259" key="8">
    <source>
        <dbReference type="PROSITE" id="PS50180"/>
    </source>
</evidence>
<feature type="domain" description="GAT" evidence="9">
    <location>
        <begin position="192"/>
        <end position="317"/>
    </location>
</feature>
<protein>
    <submittedName>
        <fullName evidence="10">LAME_0D02564g1_1</fullName>
    </submittedName>
</protein>
<keyword evidence="11" id="KW-1185">Reference proteome</keyword>
<evidence type="ECO:0000256" key="2">
    <source>
        <dbReference type="ARBA" id="ARBA00022448"/>
    </source>
</evidence>
<evidence type="ECO:0000256" key="3">
    <source>
        <dbReference type="ARBA" id="ARBA00022927"/>
    </source>
</evidence>
<dbReference type="PROSITE" id="PS50909">
    <property type="entry name" value="GAT"/>
    <property type="match status" value="1"/>
</dbReference>
<evidence type="ECO:0000256" key="1">
    <source>
        <dbReference type="ARBA" id="ARBA00004601"/>
    </source>
</evidence>
<dbReference type="InterPro" id="IPR038425">
    <property type="entry name" value="GAT_sf"/>
</dbReference>
<feature type="region of interest" description="Disordered" evidence="6">
    <location>
        <begin position="352"/>
        <end position="375"/>
    </location>
</feature>
<dbReference type="FunFam" id="1.20.5.170:FF:000024">
    <property type="entry name" value="VHS domain-containing protein"/>
    <property type="match status" value="1"/>
</dbReference>
<dbReference type="Gene3D" id="1.25.40.90">
    <property type="match status" value="1"/>
</dbReference>
<keyword evidence="3" id="KW-0653">Protein transport</keyword>
<dbReference type="GO" id="GO:0043328">
    <property type="term" value="P:protein transport to vacuole involved in ubiquitin-dependent protein catabolic process via the multivesicular body sorting pathway"/>
    <property type="evidence" value="ECO:0007669"/>
    <property type="project" value="TreeGrafter"/>
</dbReference>
<dbReference type="GO" id="GO:0006896">
    <property type="term" value="P:Golgi to vacuole transport"/>
    <property type="evidence" value="ECO:0007669"/>
    <property type="project" value="UniProtKB-ARBA"/>
</dbReference>
<evidence type="ECO:0000259" key="9">
    <source>
        <dbReference type="PROSITE" id="PS50909"/>
    </source>
</evidence>
<dbReference type="Gene3D" id="1.20.58.160">
    <property type="match status" value="1"/>
</dbReference>
<dbReference type="PROSITE" id="PS50179">
    <property type="entry name" value="VHS"/>
    <property type="match status" value="1"/>
</dbReference>